<dbReference type="AlphaFoldDB" id="B4S658"/>
<dbReference type="Proteomes" id="UP000002725">
    <property type="component" value="Chromosome"/>
</dbReference>
<organism evidence="1 2">
    <name type="scientific">Prosthecochloris aestuarii (strain DSM 271 / SK 413)</name>
    <dbReference type="NCBI Taxonomy" id="290512"/>
    <lineage>
        <taxon>Bacteria</taxon>
        <taxon>Pseudomonadati</taxon>
        <taxon>Chlorobiota</taxon>
        <taxon>Chlorobiia</taxon>
        <taxon>Chlorobiales</taxon>
        <taxon>Chlorobiaceae</taxon>
        <taxon>Prosthecochloris</taxon>
    </lineage>
</organism>
<dbReference type="EMBL" id="CP001108">
    <property type="protein sequence ID" value="ACF45709.1"/>
    <property type="molecule type" value="Genomic_DNA"/>
</dbReference>
<proteinExistence type="predicted"/>
<dbReference type="KEGG" id="paa:Paes_0661"/>
<gene>
    <name evidence="1" type="ordered locus">Paes_0661</name>
</gene>
<name>B4S658_PROA2</name>
<dbReference type="HOGENOM" id="CLU_2220780_0_0_10"/>
<reference evidence="1" key="1">
    <citation type="submission" date="2008-06" db="EMBL/GenBank/DDBJ databases">
        <title>Complete sequence of chromosome of Prosthecochloris aestuarii DSM 271.</title>
        <authorList>
            <consortium name="US DOE Joint Genome Institute"/>
            <person name="Lucas S."/>
            <person name="Copeland A."/>
            <person name="Lapidus A."/>
            <person name="Glavina del Rio T."/>
            <person name="Dalin E."/>
            <person name="Tice H."/>
            <person name="Bruce D."/>
            <person name="Goodwin L."/>
            <person name="Pitluck S."/>
            <person name="Schmutz J."/>
            <person name="Larimer F."/>
            <person name="Land M."/>
            <person name="Hauser L."/>
            <person name="Kyrpides N."/>
            <person name="Anderson I."/>
            <person name="Liu Z."/>
            <person name="Li T."/>
            <person name="Zhao F."/>
            <person name="Overmann J."/>
            <person name="Bryant D.A."/>
            <person name="Richardson P."/>
        </authorList>
    </citation>
    <scope>NUCLEOTIDE SEQUENCE [LARGE SCALE GENOMIC DNA]</scope>
    <source>
        <strain evidence="1">DSM 271</strain>
    </source>
</reference>
<dbReference type="STRING" id="290512.Paes_0661"/>
<protein>
    <recommendedName>
        <fullName evidence="3">Lipoprotein</fullName>
    </recommendedName>
</protein>
<accession>B4S658</accession>
<dbReference type="RefSeq" id="WP_012505246.1">
    <property type="nucleotide sequence ID" value="NC_011059.1"/>
</dbReference>
<keyword evidence="2" id="KW-1185">Reference proteome</keyword>
<dbReference type="PROSITE" id="PS51257">
    <property type="entry name" value="PROKAR_LIPOPROTEIN"/>
    <property type="match status" value="1"/>
</dbReference>
<evidence type="ECO:0008006" key="3">
    <source>
        <dbReference type="Google" id="ProtNLM"/>
    </source>
</evidence>
<evidence type="ECO:0000313" key="2">
    <source>
        <dbReference type="Proteomes" id="UP000002725"/>
    </source>
</evidence>
<sequence length="106" mass="11474">MKTLLPVWIGLFLFILSACSTELGTGVEGHSNEALTPKALVEQAEAKYAEYLAANDGDRAAATEKTAAYLRQLPNMKEVTVRGSDNLFVIMGDGSELLLMLGKDRL</sequence>
<evidence type="ECO:0000313" key="1">
    <source>
        <dbReference type="EMBL" id="ACF45709.1"/>
    </source>
</evidence>
<dbReference type="eggNOG" id="ENOG503428C">
    <property type="taxonomic scope" value="Bacteria"/>
</dbReference>